<evidence type="ECO:0000256" key="2">
    <source>
        <dbReference type="SAM" id="Phobius"/>
    </source>
</evidence>
<dbReference type="AlphaFoldDB" id="A0A8I6SFS1"/>
<dbReference type="InterPro" id="IPR044929">
    <property type="entry name" value="DNA/RNA_non-sp_Endonuclease_sf"/>
</dbReference>
<dbReference type="KEGG" id="clec:112126648"/>
<keyword evidence="2" id="KW-0812">Transmembrane</keyword>
<proteinExistence type="predicted"/>
<protein>
    <recommendedName>
        <fullName evidence="3">Type VII secretion system protein EssD-like domain-containing protein</fullName>
    </recommendedName>
</protein>
<sequence length="195" mass="22305">MGQEGHTNKNDKSVVSQFCSESKLFFSMRYVLKIFLLLFLLGGISGRRSTGRKRDDSPVRRTETGFKGRVEYAEAEIEPKHLDRGTKTNKRVRTYSKDMGYESDDAGHVIARRLGGDGKDEKNIIPQNPSVNRGEWKKIEDLTYAEVKKTGKVKMQVEPIYSGEKSTRPKSIYYRISSKNGNRYKKVESGEVENR</sequence>
<dbReference type="RefSeq" id="XP_024081852.1">
    <property type="nucleotide sequence ID" value="XM_024226084.1"/>
</dbReference>
<keyword evidence="2" id="KW-1133">Transmembrane helix</keyword>
<reference evidence="4" key="1">
    <citation type="submission" date="2022-01" db="UniProtKB">
        <authorList>
            <consortium name="EnsemblMetazoa"/>
        </authorList>
    </citation>
    <scope>IDENTIFICATION</scope>
</reference>
<dbReference type="GeneID" id="112126648"/>
<feature type="region of interest" description="Disordered" evidence="1">
    <location>
        <begin position="174"/>
        <end position="195"/>
    </location>
</feature>
<accession>A0A8I6SFS1</accession>
<feature type="domain" description="Type VII secretion system protein EssD-like" evidence="3">
    <location>
        <begin position="66"/>
        <end position="175"/>
    </location>
</feature>
<feature type="compositionally biased region" description="Basic and acidic residues" evidence="1">
    <location>
        <begin position="185"/>
        <end position="195"/>
    </location>
</feature>
<dbReference type="OrthoDB" id="9973045at2759"/>
<keyword evidence="2" id="KW-0472">Membrane</keyword>
<evidence type="ECO:0000259" key="3">
    <source>
        <dbReference type="Pfam" id="PF13930"/>
    </source>
</evidence>
<dbReference type="InterPro" id="IPR044927">
    <property type="entry name" value="Endonuclea_NS_2"/>
</dbReference>
<dbReference type="Proteomes" id="UP000494040">
    <property type="component" value="Unassembled WGS sequence"/>
</dbReference>
<evidence type="ECO:0000313" key="4">
    <source>
        <dbReference type="EnsemblMetazoa" id="XP_024081852.1"/>
    </source>
</evidence>
<dbReference type="InterPro" id="IPR044925">
    <property type="entry name" value="His-Me_finger_sf"/>
</dbReference>
<dbReference type="Pfam" id="PF13930">
    <property type="entry name" value="Endonuclea_NS_2"/>
    <property type="match status" value="1"/>
</dbReference>
<keyword evidence="5" id="KW-1185">Reference proteome</keyword>
<dbReference type="SUPFAM" id="SSF54060">
    <property type="entry name" value="His-Me finger endonucleases"/>
    <property type="match status" value="1"/>
</dbReference>
<name>A0A8I6SFS1_CIMLE</name>
<dbReference type="Gene3D" id="3.40.570.10">
    <property type="entry name" value="Extracellular Endonuclease, subunit A"/>
    <property type="match status" value="1"/>
</dbReference>
<evidence type="ECO:0000256" key="1">
    <source>
        <dbReference type="SAM" id="MobiDB-lite"/>
    </source>
</evidence>
<organism evidence="4 5">
    <name type="scientific">Cimex lectularius</name>
    <name type="common">Bed bug</name>
    <name type="synonym">Acanthia lectularia</name>
    <dbReference type="NCBI Taxonomy" id="79782"/>
    <lineage>
        <taxon>Eukaryota</taxon>
        <taxon>Metazoa</taxon>
        <taxon>Ecdysozoa</taxon>
        <taxon>Arthropoda</taxon>
        <taxon>Hexapoda</taxon>
        <taxon>Insecta</taxon>
        <taxon>Pterygota</taxon>
        <taxon>Neoptera</taxon>
        <taxon>Paraneoptera</taxon>
        <taxon>Hemiptera</taxon>
        <taxon>Heteroptera</taxon>
        <taxon>Panheteroptera</taxon>
        <taxon>Cimicomorpha</taxon>
        <taxon>Cimicidae</taxon>
        <taxon>Cimex</taxon>
    </lineage>
</organism>
<evidence type="ECO:0000313" key="5">
    <source>
        <dbReference type="Proteomes" id="UP000494040"/>
    </source>
</evidence>
<dbReference type="EnsemblMetazoa" id="XM_024226084.1">
    <property type="protein sequence ID" value="XP_024081852.1"/>
    <property type="gene ID" value="LOC112126648"/>
</dbReference>
<feature type="transmembrane region" description="Helical" evidence="2">
    <location>
        <begin position="24"/>
        <end position="44"/>
    </location>
</feature>